<dbReference type="PANTHER" id="PTHR43489">
    <property type="entry name" value="ISOMERASE"/>
    <property type="match status" value="1"/>
</dbReference>
<dbReference type="GO" id="GO:0046487">
    <property type="term" value="P:glyoxylate metabolic process"/>
    <property type="evidence" value="ECO:0007669"/>
    <property type="project" value="TreeGrafter"/>
</dbReference>
<dbReference type="EMBL" id="JABXBU010000011">
    <property type="protein sequence ID" value="KAF8790497.1"/>
    <property type="molecule type" value="Genomic_DNA"/>
</dbReference>
<dbReference type="PIRSF" id="PIRSF006241">
    <property type="entry name" value="HyI"/>
    <property type="match status" value="1"/>
</dbReference>
<dbReference type="GO" id="GO:0008903">
    <property type="term" value="F:hydroxypyruvate isomerase activity"/>
    <property type="evidence" value="ECO:0007669"/>
    <property type="project" value="UniProtKB-EC"/>
</dbReference>
<dbReference type="InterPro" id="IPR013022">
    <property type="entry name" value="Xyl_isomerase-like_TIM-brl"/>
</dbReference>
<evidence type="ECO:0000313" key="11">
    <source>
        <dbReference type="Proteomes" id="UP000807504"/>
    </source>
</evidence>
<sequence length="267" mass="30417">MPFIYKFAANLSTLFDEDDFSERFRRAKQLGFQAVEAQNLYHLNLDDLKAVKKETGLEVALINSPKSGTVDYFEGQGFGLACIPGQEVEFNKSLLKAIKYAHSLECKRIHILAGLKQDGICEEDLFRTYKQNMEAAADCLEEHNIVGLIEPICPQVKELYFLDNFDKAMNAISEIGSSHLQLLLDVYHLQMLEGDVEKGIKKYLKYAGHVQISQAPGREEPFYPGKIDYEKILEMLADMQYDGHIGLEYNPSDPENGFKWLESYRAV</sequence>
<evidence type="ECO:0000256" key="8">
    <source>
        <dbReference type="PIRSR" id="PIRSR006241-50"/>
    </source>
</evidence>
<feature type="active site" description="Proton donor/acceptor" evidence="8">
    <location>
        <position position="248"/>
    </location>
</feature>
<evidence type="ECO:0000259" key="9">
    <source>
        <dbReference type="Pfam" id="PF01261"/>
    </source>
</evidence>
<dbReference type="InterPro" id="IPR050417">
    <property type="entry name" value="Sugar_Epim/Isomerase"/>
</dbReference>
<evidence type="ECO:0000313" key="10">
    <source>
        <dbReference type="EMBL" id="KAF8790497.1"/>
    </source>
</evidence>
<evidence type="ECO:0000256" key="1">
    <source>
        <dbReference type="ARBA" id="ARBA00000476"/>
    </source>
</evidence>
<proteinExistence type="inferred from homology"/>
<keyword evidence="11" id="KW-1185">Reference proteome</keyword>
<protein>
    <recommendedName>
        <fullName evidence="5 7">Putative hydroxypyruvate isomerase</fullName>
        <ecNumber evidence="4 7">5.3.1.22</ecNumber>
    </recommendedName>
</protein>
<evidence type="ECO:0000256" key="6">
    <source>
        <dbReference type="ARBA" id="ARBA00023235"/>
    </source>
</evidence>
<evidence type="ECO:0000256" key="5">
    <source>
        <dbReference type="ARBA" id="ARBA00017985"/>
    </source>
</evidence>
<comment type="catalytic activity">
    <reaction evidence="1 7">
        <text>3-hydroxypyruvate = 2-hydroxy-3-oxopropanoate</text>
        <dbReference type="Rhea" id="RHEA:11952"/>
        <dbReference type="ChEBI" id="CHEBI:17180"/>
        <dbReference type="ChEBI" id="CHEBI:57978"/>
        <dbReference type="EC" id="5.3.1.22"/>
    </reaction>
</comment>
<dbReference type="InterPro" id="IPR026040">
    <property type="entry name" value="HyI-like"/>
</dbReference>
<dbReference type="SUPFAM" id="SSF51658">
    <property type="entry name" value="Xylose isomerase-like"/>
    <property type="match status" value="1"/>
</dbReference>
<gene>
    <name evidence="10" type="ORF">HNY73_005512</name>
</gene>
<keyword evidence="6 7" id="KW-0413">Isomerase</keyword>
<evidence type="ECO:0000256" key="7">
    <source>
        <dbReference type="PIRNR" id="PIRNR006241"/>
    </source>
</evidence>
<feature type="active site" description="Proton donor/acceptor" evidence="8">
    <location>
        <position position="150"/>
    </location>
</feature>
<dbReference type="Proteomes" id="UP000807504">
    <property type="component" value="Unassembled WGS sequence"/>
</dbReference>
<reference evidence="10" key="2">
    <citation type="submission" date="2020-06" db="EMBL/GenBank/DDBJ databases">
        <authorList>
            <person name="Sheffer M."/>
        </authorList>
    </citation>
    <scope>NUCLEOTIDE SEQUENCE</scope>
</reference>
<dbReference type="Pfam" id="PF01261">
    <property type="entry name" value="AP_endonuc_2"/>
    <property type="match status" value="1"/>
</dbReference>
<name>A0A8T0FGS3_ARGBR</name>
<dbReference type="Gene3D" id="3.20.20.150">
    <property type="entry name" value="Divalent-metal-dependent TIM barrel enzymes"/>
    <property type="match status" value="1"/>
</dbReference>
<dbReference type="OMA" id="CEYRPRA"/>
<dbReference type="EC" id="5.3.1.22" evidence="4 7"/>
<comment type="caution">
    <text evidence="10">The sequence shown here is derived from an EMBL/GenBank/DDBJ whole genome shotgun (WGS) entry which is preliminary data.</text>
</comment>
<evidence type="ECO:0000256" key="3">
    <source>
        <dbReference type="ARBA" id="ARBA00005962"/>
    </source>
</evidence>
<dbReference type="PANTHER" id="PTHR43489:SF6">
    <property type="entry name" value="HYDROXYPYRUVATE ISOMERASE-RELATED"/>
    <property type="match status" value="1"/>
</dbReference>
<evidence type="ECO:0000256" key="2">
    <source>
        <dbReference type="ARBA" id="ARBA00002968"/>
    </source>
</evidence>
<comment type="function">
    <text evidence="2 7">Catalyzes the reversible isomerization between hydroxypyruvate and 2-hydroxy-3-oxopropanoate (also termed tartronate semialdehyde).</text>
</comment>
<dbReference type="AlphaFoldDB" id="A0A8T0FGS3"/>
<dbReference type="InterPro" id="IPR036237">
    <property type="entry name" value="Xyl_isomerase-like_sf"/>
</dbReference>
<feature type="domain" description="Xylose isomerase-like TIM barrel" evidence="9">
    <location>
        <begin position="24"/>
        <end position="262"/>
    </location>
</feature>
<reference evidence="10" key="1">
    <citation type="journal article" date="2020" name="bioRxiv">
        <title>Chromosome-level reference genome of the European wasp spider Argiope bruennichi: a resource for studies on range expansion and evolutionary adaptation.</title>
        <authorList>
            <person name="Sheffer M.M."/>
            <person name="Hoppe A."/>
            <person name="Krehenwinkel H."/>
            <person name="Uhl G."/>
            <person name="Kuss A.W."/>
            <person name="Jensen L."/>
            <person name="Jensen C."/>
            <person name="Gillespie R.G."/>
            <person name="Hoff K.J."/>
            <person name="Prost S."/>
        </authorList>
    </citation>
    <scope>NUCLEOTIDE SEQUENCE</scope>
</reference>
<comment type="similarity">
    <text evidence="3 7">Belongs to the hyi family.</text>
</comment>
<organism evidence="10 11">
    <name type="scientific">Argiope bruennichi</name>
    <name type="common">Wasp spider</name>
    <name type="synonym">Aranea bruennichi</name>
    <dbReference type="NCBI Taxonomy" id="94029"/>
    <lineage>
        <taxon>Eukaryota</taxon>
        <taxon>Metazoa</taxon>
        <taxon>Ecdysozoa</taxon>
        <taxon>Arthropoda</taxon>
        <taxon>Chelicerata</taxon>
        <taxon>Arachnida</taxon>
        <taxon>Araneae</taxon>
        <taxon>Araneomorphae</taxon>
        <taxon>Entelegynae</taxon>
        <taxon>Araneoidea</taxon>
        <taxon>Araneidae</taxon>
        <taxon>Argiope</taxon>
    </lineage>
</organism>
<accession>A0A8T0FGS3</accession>
<dbReference type="OrthoDB" id="4214675at2759"/>
<evidence type="ECO:0000256" key="4">
    <source>
        <dbReference type="ARBA" id="ARBA00012570"/>
    </source>
</evidence>